<gene>
    <name evidence="8" type="ORF">P153DRAFT_312796</name>
</gene>
<comment type="subcellular location">
    <subcellularLocation>
        <location evidence="1">Membrane</location>
        <topology evidence="1">Single-pass membrane protein</topology>
    </subcellularLocation>
</comment>
<evidence type="ECO:0000256" key="6">
    <source>
        <dbReference type="SAM" id="Phobius"/>
    </source>
</evidence>
<evidence type="ECO:0000313" key="8">
    <source>
        <dbReference type="EMBL" id="KAF2130812.1"/>
    </source>
</evidence>
<dbReference type="PANTHER" id="PTHR15549">
    <property type="entry name" value="PAIRED IMMUNOGLOBULIN-LIKE TYPE 2 RECEPTOR"/>
    <property type="match status" value="1"/>
</dbReference>
<feature type="region of interest" description="Disordered" evidence="5">
    <location>
        <begin position="413"/>
        <end position="447"/>
    </location>
</feature>
<reference evidence="8" key="1">
    <citation type="journal article" date="2020" name="Stud. Mycol.">
        <title>101 Dothideomycetes genomes: a test case for predicting lifestyles and emergence of pathogens.</title>
        <authorList>
            <person name="Haridas S."/>
            <person name="Albert R."/>
            <person name="Binder M."/>
            <person name="Bloem J."/>
            <person name="Labutti K."/>
            <person name="Salamov A."/>
            <person name="Andreopoulos B."/>
            <person name="Baker S."/>
            <person name="Barry K."/>
            <person name="Bills G."/>
            <person name="Bluhm B."/>
            <person name="Cannon C."/>
            <person name="Castanera R."/>
            <person name="Culley D."/>
            <person name="Daum C."/>
            <person name="Ezra D."/>
            <person name="Gonzalez J."/>
            <person name="Henrissat B."/>
            <person name="Kuo A."/>
            <person name="Liang C."/>
            <person name="Lipzen A."/>
            <person name="Lutzoni F."/>
            <person name="Magnuson J."/>
            <person name="Mondo S."/>
            <person name="Nolan M."/>
            <person name="Ohm R."/>
            <person name="Pangilinan J."/>
            <person name="Park H.-J."/>
            <person name="Ramirez L."/>
            <person name="Alfaro M."/>
            <person name="Sun H."/>
            <person name="Tritt A."/>
            <person name="Yoshinaga Y."/>
            <person name="Zwiers L.-H."/>
            <person name="Turgeon B."/>
            <person name="Goodwin S."/>
            <person name="Spatafora J."/>
            <person name="Crous P."/>
            <person name="Grigoriev I."/>
        </authorList>
    </citation>
    <scope>NUCLEOTIDE SEQUENCE</scope>
    <source>
        <strain evidence="8">CBS 119687</strain>
    </source>
</reference>
<dbReference type="InterPro" id="IPR051694">
    <property type="entry name" value="Immunoregulatory_rcpt-like"/>
</dbReference>
<accession>A0A6A6AFR4</accession>
<evidence type="ECO:0008006" key="10">
    <source>
        <dbReference type="Google" id="ProtNLM"/>
    </source>
</evidence>
<organism evidence="8 9">
    <name type="scientific">Dothidotthia symphoricarpi CBS 119687</name>
    <dbReference type="NCBI Taxonomy" id="1392245"/>
    <lineage>
        <taxon>Eukaryota</taxon>
        <taxon>Fungi</taxon>
        <taxon>Dikarya</taxon>
        <taxon>Ascomycota</taxon>
        <taxon>Pezizomycotina</taxon>
        <taxon>Dothideomycetes</taxon>
        <taxon>Pleosporomycetidae</taxon>
        <taxon>Pleosporales</taxon>
        <taxon>Dothidotthiaceae</taxon>
        <taxon>Dothidotthia</taxon>
    </lineage>
</organism>
<evidence type="ECO:0000313" key="9">
    <source>
        <dbReference type="Proteomes" id="UP000799771"/>
    </source>
</evidence>
<dbReference type="RefSeq" id="XP_033525199.1">
    <property type="nucleotide sequence ID" value="XM_033664857.1"/>
</dbReference>
<dbReference type="GeneID" id="54405289"/>
<proteinExistence type="predicted"/>
<dbReference type="GO" id="GO:0016020">
    <property type="term" value="C:membrane"/>
    <property type="evidence" value="ECO:0007669"/>
    <property type="project" value="UniProtKB-SubCell"/>
</dbReference>
<evidence type="ECO:0000256" key="3">
    <source>
        <dbReference type="ARBA" id="ARBA00022989"/>
    </source>
</evidence>
<keyword evidence="2 6" id="KW-0812">Transmembrane</keyword>
<evidence type="ECO:0000256" key="7">
    <source>
        <dbReference type="SAM" id="SignalP"/>
    </source>
</evidence>
<dbReference type="Proteomes" id="UP000799771">
    <property type="component" value="Unassembled WGS sequence"/>
</dbReference>
<dbReference type="EMBL" id="ML977503">
    <property type="protein sequence ID" value="KAF2130812.1"/>
    <property type="molecule type" value="Genomic_DNA"/>
</dbReference>
<feature type="compositionally biased region" description="Low complexity" evidence="5">
    <location>
        <begin position="117"/>
        <end position="193"/>
    </location>
</feature>
<feature type="compositionally biased region" description="Low complexity" evidence="5">
    <location>
        <begin position="413"/>
        <end position="427"/>
    </location>
</feature>
<evidence type="ECO:0000256" key="5">
    <source>
        <dbReference type="SAM" id="MobiDB-lite"/>
    </source>
</evidence>
<dbReference type="GO" id="GO:0071944">
    <property type="term" value="C:cell periphery"/>
    <property type="evidence" value="ECO:0007669"/>
    <property type="project" value="UniProtKB-ARBA"/>
</dbReference>
<feature type="signal peptide" evidence="7">
    <location>
        <begin position="1"/>
        <end position="20"/>
    </location>
</feature>
<sequence length="519" mass="56198">MHLLRGWTVFGCLLIGSVRTAVLPMPIVTPAPSLPAQWLEERQDLNPIDLAKALLTAIPLSLRQIAATNLPAVSSILWDEFLDDKKPQWFQDLPWDVQSYLIVQFGPQTAWPTASPTTDGSSSEATTTATTSTDTASSSRSESSVSTPTSSSTSSTSTSSSHSSSTRSQSSTASPSTTPSSTSNSTSPPAGTSGLSRNQKIWLGVGIPLGLLAITALILGCCFLLRRHKRKVPVEGDEPPSTPGFIPRFAFHERASVEHFDHRAPLNPAVDQSSYDDESMMWDDDDFDAAPINQTHASRPTLAMQDATPIMAPALYHTHSSNRARGKRTSYTSLHSVAEVTEPDEEAIAGRRALARPNPRKPMKLALPPIPAAATLRRKSALISPNDYTPYSPAAEAASQSFLRPLMLNTGSSSSGLLSSRHTSVSSEPGYSTDFSSPAVSPSSPKHNQYSYVEDYGQDYQSPYVDAENGLYGGHRSLNAYPEPAPRKASRTEWPLRNVLGMGNERNRSATWDRVYEEP</sequence>
<dbReference type="OrthoDB" id="5419608at2759"/>
<dbReference type="PANTHER" id="PTHR15549:SF30">
    <property type="entry name" value="MID2 DOMAIN-CONTAINING PROTEIN"/>
    <property type="match status" value="1"/>
</dbReference>
<protein>
    <recommendedName>
        <fullName evidence="10">Mid2 domain-containing protein</fullName>
    </recommendedName>
</protein>
<dbReference type="AlphaFoldDB" id="A0A6A6AFR4"/>
<feature type="compositionally biased region" description="Polar residues" evidence="5">
    <location>
        <begin position="429"/>
        <end position="447"/>
    </location>
</feature>
<evidence type="ECO:0000256" key="1">
    <source>
        <dbReference type="ARBA" id="ARBA00004167"/>
    </source>
</evidence>
<keyword evidence="9" id="KW-1185">Reference proteome</keyword>
<feature type="region of interest" description="Disordered" evidence="5">
    <location>
        <begin position="111"/>
        <end position="195"/>
    </location>
</feature>
<keyword evidence="4 6" id="KW-0472">Membrane</keyword>
<keyword evidence="7" id="KW-0732">Signal</keyword>
<evidence type="ECO:0000256" key="2">
    <source>
        <dbReference type="ARBA" id="ARBA00022692"/>
    </source>
</evidence>
<evidence type="ECO:0000256" key="4">
    <source>
        <dbReference type="ARBA" id="ARBA00023136"/>
    </source>
</evidence>
<keyword evidence="3 6" id="KW-1133">Transmembrane helix</keyword>
<feature type="transmembrane region" description="Helical" evidence="6">
    <location>
        <begin position="201"/>
        <end position="225"/>
    </location>
</feature>
<name>A0A6A6AFR4_9PLEO</name>
<feature type="chain" id="PRO_5025525298" description="Mid2 domain-containing protein" evidence="7">
    <location>
        <begin position="21"/>
        <end position="519"/>
    </location>
</feature>